<evidence type="ECO:0000256" key="2">
    <source>
        <dbReference type="SAM" id="MobiDB-lite"/>
    </source>
</evidence>
<evidence type="ECO:0000313" key="4">
    <source>
        <dbReference type="Proteomes" id="UP001165085"/>
    </source>
</evidence>
<accession>A0A9W7E1B5</accession>
<keyword evidence="4" id="KW-1185">Reference proteome</keyword>
<feature type="coiled-coil region" evidence="1">
    <location>
        <begin position="39"/>
        <end position="66"/>
    </location>
</feature>
<reference evidence="4" key="1">
    <citation type="journal article" date="2023" name="Commun. Biol.">
        <title>Genome analysis of Parmales, the sister group of diatoms, reveals the evolutionary specialization of diatoms from phago-mixotrophs to photoautotrophs.</title>
        <authorList>
            <person name="Ban H."/>
            <person name="Sato S."/>
            <person name="Yoshikawa S."/>
            <person name="Yamada K."/>
            <person name="Nakamura Y."/>
            <person name="Ichinomiya M."/>
            <person name="Sato N."/>
            <person name="Blanc-Mathieu R."/>
            <person name="Endo H."/>
            <person name="Kuwata A."/>
            <person name="Ogata H."/>
        </authorList>
    </citation>
    <scope>NUCLEOTIDE SEQUENCE [LARGE SCALE GENOMIC DNA]</scope>
    <source>
        <strain evidence="4">NIES 3701</strain>
    </source>
</reference>
<sequence>MRNSSNPALSRLGSGLSEAVEEAQAKSDSEESDEDAAVIRSLQLKTAYLENEVKRLNKVVKRLKRTRTLDQNTTLKEMVDMANVCHK</sequence>
<organism evidence="3 4">
    <name type="scientific">Triparma strigata</name>
    <dbReference type="NCBI Taxonomy" id="1606541"/>
    <lineage>
        <taxon>Eukaryota</taxon>
        <taxon>Sar</taxon>
        <taxon>Stramenopiles</taxon>
        <taxon>Ochrophyta</taxon>
        <taxon>Bolidophyceae</taxon>
        <taxon>Parmales</taxon>
        <taxon>Triparmaceae</taxon>
        <taxon>Triparma</taxon>
    </lineage>
</organism>
<dbReference type="Proteomes" id="UP001165085">
    <property type="component" value="Unassembled WGS sequence"/>
</dbReference>
<proteinExistence type="predicted"/>
<protein>
    <submittedName>
        <fullName evidence="3">Uncharacterized protein</fullName>
    </submittedName>
</protein>
<dbReference type="EMBL" id="BRXY01000094">
    <property type="protein sequence ID" value="GMH64369.1"/>
    <property type="molecule type" value="Genomic_DNA"/>
</dbReference>
<dbReference type="AlphaFoldDB" id="A0A9W7E1B5"/>
<keyword evidence="1" id="KW-0175">Coiled coil</keyword>
<gene>
    <name evidence="3" type="ORF">TrST_g2479</name>
</gene>
<name>A0A9W7E1B5_9STRA</name>
<comment type="caution">
    <text evidence="3">The sequence shown here is derived from an EMBL/GenBank/DDBJ whole genome shotgun (WGS) entry which is preliminary data.</text>
</comment>
<feature type="region of interest" description="Disordered" evidence="2">
    <location>
        <begin position="1"/>
        <end position="36"/>
    </location>
</feature>
<evidence type="ECO:0000256" key="1">
    <source>
        <dbReference type="SAM" id="Coils"/>
    </source>
</evidence>
<evidence type="ECO:0000313" key="3">
    <source>
        <dbReference type="EMBL" id="GMH64369.1"/>
    </source>
</evidence>